<dbReference type="Proteomes" id="UP000054144">
    <property type="component" value="Unassembled WGS sequence"/>
</dbReference>
<accession>A0A0D7AA87</accession>
<keyword evidence="2" id="KW-1185">Reference proteome</keyword>
<proteinExistence type="predicted"/>
<evidence type="ECO:0000313" key="2">
    <source>
        <dbReference type="Proteomes" id="UP000054144"/>
    </source>
</evidence>
<reference evidence="1 2" key="1">
    <citation type="journal article" date="2015" name="Fungal Genet. Biol.">
        <title>Evolution of novel wood decay mechanisms in Agaricales revealed by the genome sequences of Fistulina hepatica and Cylindrobasidium torrendii.</title>
        <authorList>
            <person name="Floudas D."/>
            <person name="Held B.W."/>
            <person name="Riley R."/>
            <person name="Nagy L.G."/>
            <person name="Koehler G."/>
            <person name="Ransdell A.S."/>
            <person name="Younus H."/>
            <person name="Chow J."/>
            <person name="Chiniquy J."/>
            <person name="Lipzen A."/>
            <person name="Tritt A."/>
            <person name="Sun H."/>
            <person name="Haridas S."/>
            <person name="LaButti K."/>
            <person name="Ohm R.A."/>
            <person name="Kues U."/>
            <person name="Blanchette R.A."/>
            <person name="Grigoriev I.V."/>
            <person name="Minto R.E."/>
            <person name="Hibbett D.S."/>
        </authorList>
    </citation>
    <scope>NUCLEOTIDE SEQUENCE [LARGE SCALE GENOMIC DNA]</scope>
    <source>
        <strain evidence="1 2">ATCC 64428</strain>
    </source>
</reference>
<dbReference type="OrthoDB" id="2116389at2759"/>
<protein>
    <submittedName>
        <fullName evidence="1">Uncharacterized protein</fullName>
    </submittedName>
</protein>
<gene>
    <name evidence="1" type="ORF">FISHEDRAFT_59376</name>
</gene>
<organism evidence="1 2">
    <name type="scientific">Fistulina hepatica ATCC 64428</name>
    <dbReference type="NCBI Taxonomy" id="1128425"/>
    <lineage>
        <taxon>Eukaryota</taxon>
        <taxon>Fungi</taxon>
        <taxon>Dikarya</taxon>
        <taxon>Basidiomycota</taxon>
        <taxon>Agaricomycotina</taxon>
        <taxon>Agaricomycetes</taxon>
        <taxon>Agaricomycetidae</taxon>
        <taxon>Agaricales</taxon>
        <taxon>Fistulinaceae</taxon>
        <taxon>Fistulina</taxon>
    </lineage>
</organism>
<name>A0A0D7AA87_9AGAR</name>
<dbReference type="EMBL" id="KN881928">
    <property type="protein sequence ID" value="KIY47763.1"/>
    <property type="molecule type" value="Genomic_DNA"/>
</dbReference>
<sequence length="267" mass="30056">MATKQAATRNGHVLGARSVHCHAVGLEKMVKCCDGALSLLLLPESHLFASGISMGVRGVVRPGGMAKTSRDPILPVDLPLVLFRHRAYSVALACKRTEARRRTGERTDDERLRADRMCDTRQAQDTKARERSGCSFMTCLYISSRRMPSFTWVPPSLSRLPFYCHRRRRSFAERALPLAVLWRALLYVDSFGVERRGFERVRPEEDSFDLLSGHAGYQRLWQVILPLSIVGNNIPNMCTFAITFHALNPLALKVSRMFVALVGTVIR</sequence>
<evidence type="ECO:0000313" key="1">
    <source>
        <dbReference type="EMBL" id="KIY47763.1"/>
    </source>
</evidence>
<dbReference type="AlphaFoldDB" id="A0A0D7AA87"/>